<evidence type="ECO:0000313" key="1">
    <source>
        <dbReference type="EMBL" id="MBC5582409.1"/>
    </source>
</evidence>
<gene>
    <name evidence="1" type="ORF">H8S23_12925</name>
</gene>
<dbReference type="AlphaFoldDB" id="A0A923RFC8"/>
<organism evidence="1 2">
    <name type="scientific">Anaerofilum hominis</name>
    <dbReference type="NCBI Taxonomy" id="2763016"/>
    <lineage>
        <taxon>Bacteria</taxon>
        <taxon>Bacillati</taxon>
        <taxon>Bacillota</taxon>
        <taxon>Clostridia</taxon>
        <taxon>Eubacteriales</taxon>
        <taxon>Oscillospiraceae</taxon>
        <taxon>Anaerofilum</taxon>
    </lineage>
</organism>
<proteinExistence type="predicted"/>
<sequence length="333" mass="37756">MGKREKFNDFVADAGKNAKNLLNKVVQVADQTDDGKFDLADVAVIAEGVGNAVKKGAQEIKARTDEKSWQLELKSLQPIFPTQVEGAVSLDDADFLMPKFIRIVERDKKRMESPVCQGSIGYVSDSKGLHIVNIFRDSVEPFGLTFYPDCDSEFYYMDPSDRDSYISLDEYFSYLKIARVNELKKIAQNLGAKHFKVTYKEKCISFTEKKVKAKGKAAIATLEREHKSRQEQYTAIDVVAEMTFPGHAPVKPQLKYLQRDKNIQTLIAMRMDEKSPLLKEHFELEMCNSSGMKLDDAVKIDAVLKGLKYSGNADVASEVKNEARRYLEYDIEF</sequence>
<dbReference type="Proteomes" id="UP000659630">
    <property type="component" value="Unassembled WGS sequence"/>
</dbReference>
<accession>A0A923RFC8</accession>
<dbReference type="EMBL" id="JACONZ010000005">
    <property type="protein sequence ID" value="MBC5582409.1"/>
    <property type="molecule type" value="Genomic_DNA"/>
</dbReference>
<dbReference type="RefSeq" id="WP_186888772.1">
    <property type="nucleotide sequence ID" value="NZ_JACONZ010000005.1"/>
</dbReference>
<protein>
    <submittedName>
        <fullName evidence="1">Uncharacterized protein</fullName>
    </submittedName>
</protein>
<reference evidence="1" key="1">
    <citation type="submission" date="2020-08" db="EMBL/GenBank/DDBJ databases">
        <title>Genome public.</title>
        <authorList>
            <person name="Liu C."/>
            <person name="Sun Q."/>
        </authorList>
    </citation>
    <scope>NUCLEOTIDE SEQUENCE</scope>
    <source>
        <strain evidence="1">BX8</strain>
    </source>
</reference>
<name>A0A923RFC8_9FIRM</name>
<comment type="caution">
    <text evidence="1">The sequence shown here is derived from an EMBL/GenBank/DDBJ whole genome shotgun (WGS) entry which is preliminary data.</text>
</comment>
<keyword evidence="2" id="KW-1185">Reference proteome</keyword>
<evidence type="ECO:0000313" key="2">
    <source>
        <dbReference type="Proteomes" id="UP000659630"/>
    </source>
</evidence>